<dbReference type="AlphaFoldDB" id="A0A8J6F368"/>
<gene>
    <name evidence="1" type="ORF">GDO78_011520</name>
</gene>
<keyword evidence="2" id="KW-1185">Reference proteome</keyword>
<proteinExistence type="predicted"/>
<sequence length="85" mass="9669">MLFDRAQSHQRATDCSKHHVCVIRMILYNIIQAGNHLEIDLDFHGFLTQSLHNVALHLNKPHRPRFVATKCPKSPLPTNTKSTTG</sequence>
<name>A0A8J6F368_ELECQ</name>
<reference evidence="1" key="1">
    <citation type="thesis" date="2020" institute="ProQuest LLC" country="789 East Eisenhower Parkway, Ann Arbor, MI, USA">
        <title>Comparative Genomics and Chromosome Evolution.</title>
        <authorList>
            <person name="Mudd A.B."/>
        </authorList>
    </citation>
    <scope>NUCLEOTIDE SEQUENCE</scope>
    <source>
        <strain evidence="1">HN-11 Male</strain>
        <tissue evidence="1">Kidney and liver</tissue>
    </source>
</reference>
<protein>
    <submittedName>
        <fullName evidence="1">Uncharacterized protein</fullName>
    </submittedName>
</protein>
<evidence type="ECO:0000313" key="2">
    <source>
        <dbReference type="Proteomes" id="UP000770717"/>
    </source>
</evidence>
<comment type="caution">
    <text evidence="1">The sequence shown here is derived from an EMBL/GenBank/DDBJ whole genome shotgun (WGS) entry which is preliminary data.</text>
</comment>
<dbReference type="EMBL" id="WNTK01000007">
    <property type="protein sequence ID" value="KAG9479535.1"/>
    <property type="molecule type" value="Genomic_DNA"/>
</dbReference>
<accession>A0A8J6F368</accession>
<dbReference type="Proteomes" id="UP000770717">
    <property type="component" value="Unassembled WGS sequence"/>
</dbReference>
<organism evidence="1 2">
    <name type="scientific">Eleutherodactylus coqui</name>
    <name type="common">Puerto Rican coqui</name>
    <dbReference type="NCBI Taxonomy" id="57060"/>
    <lineage>
        <taxon>Eukaryota</taxon>
        <taxon>Metazoa</taxon>
        <taxon>Chordata</taxon>
        <taxon>Craniata</taxon>
        <taxon>Vertebrata</taxon>
        <taxon>Euteleostomi</taxon>
        <taxon>Amphibia</taxon>
        <taxon>Batrachia</taxon>
        <taxon>Anura</taxon>
        <taxon>Neobatrachia</taxon>
        <taxon>Hyloidea</taxon>
        <taxon>Eleutherodactylidae</taxon>
        <taxon>Eleutherodactylinae</taxon>
        <taxon>Eleutherodactylus</taxon>
        <taxon>Eleutherodactylus</taxon>
    </lineage>
</organism>
<evidence type="ECO:0000313" key="1">
    <source>
        <dbReference type="EMBL" id="KAG9479535.1"/>
    </source>
</evidence>